<sequence length="1219" mass="136277">YREHFHCLDCLSKMFCEEGEMIRHYKWHKKRDESLQHGFFRYSHRYLHAPRSYARSARLCLCLDLYLCLDSGLLSRSTLLRLLPLPRLYLCLDSTSVSTLPLSRLYLCLDSTSVSTPPDCDKVYISTSDVQMHANYHRKDSAIMMEGFQRYRATEDCGSPKCQFYQQRTTHFHCRRTGCSFTFKNKADMEKHKAYHIKDEQLRRDGFKKFMKHEHCTYENCRFSKVCNHIHCIRPGCHYVLHSTGQLYSHKRKHERRDSENSYKKFKEVSFSTTPNGTTTRTTITTPFNQKTLPSSFASFATLLTGVDLAGVLNLSVPPPLPTRSLEAKPEEVAPPGELQVKREPKEELGEASTLECAMRKKERDEEWKSYLVRFTANDPCQPTCEFLYKDHYHCTAPDCSAIFKSKDGIRWHARSHEQQDIVARTCYWMYEANNPCRRFRDGVDCPYSGRDKHYHCKWPNCKETTPVTANPFQLLDHYKQHVHTPAYPPDERFYPVNSGGAVIGYMGRRKRGRPPKNHILDAGAPYAVQTPVITAAPASAAAASPPGGAGIPRVTLVKQEDGYSIVNGEGAAAAAGAGRRGGFDAYETGEACPDDRCPCRGRRHFHCRQPRCHYVTDRDDLLLLHSKDFHDNIEILDGFAFYDRSVDCRMRRCESNRTNRHFHCTRPGCAYSFVRYSTMAVHDRRHRDDPGPTPPQKKIKLTVHDPTSLQTKTTVILSSPPRDSQAFLNPSQHLAEKNTVKEQQLFYPAELCGRPFCKLRKREHYHCGACGQAFSGLERLRPHLARHEVDGGRLAAALALPPGDHEGAPPPDAATSDSPMDLSNDDTTQEKLTEGATDSRGSSPGGATEASSSSPALPAYQPVILTHILNGYRQGAPPPPGQPPSSNSDSGDSKSESSSSETDDGDGEDPQPPPPRLPPHFFQVLPPGLIPVPFTMPLAFGGASAGLSVPQVLPFAGHHHRTAPPSFAPAATLAPQFATSTTMSPQLCASAWQPRSTDPAAKTDIGKLLPPPPAAAAAAAAAAVAAETNNNGKADDAAAKVAVRTSGGKDDFMPEGYTRFRYSEDCSYMRCSYRNQLTHFHCSRADCGYSFCDRARIVQHTARHERLDTLMGNEFKQFRQNMECGREGCEDASKSSHFHCGKCEFTCTDTSKVVAHRRQHAKLDNIAAAGFEKINAITDCAHDGCNYKMKQTHYHCLKCAYAVVGLSSMETHKFKHLQ</sequence>
<dbReference type="RefSeq" id="XP_014665479.1">
    <property type="nucleotide sequence ID" value="XM_014809993.1"/>
</dbReference>
<keyword evidence="1" id="KW-0479">Metal-binding</keyword>
<dbReference type="Proteomes" id="UP000695022">
    <property type="component" value="Unplaced"/>
</dbReference>
<feature type="compositionally biased region" description="Low complexity" evidence="2">
    <location>
        <begin position="885"/>
        <end position="901"/>
    </location>
</feature>
<dbReference type="PROSITE" id="PS00028">
    <property type="entry name" value="ZINC_FINGER_C2H2_1"/>
    <property type="match status" value="8"/>
</dbReference>
<dbReference type="SMART" id="SM00355">
    <property type="entry name" value="ZnF_C2H2"/>
    <property type="match status" value="11"/>
</dbReference>
<protein>
    <submittedName>
        <fullName evidence="5">LOW QUALITY PROTEIN: zinc finger protein castor homolog 1-like</fullName>
    </submittedName>
</protein>
<evidence type="ECO:0000256" key="1">
    <source>
        <dbReference type="PROSITE-ProRule" id="PRU00042"/>
    </source>
</evidence>
<dbReference type="InterPro" id="IPR013087">
    <property type="entry name" value="Znf_C2H2_type"/>
</dbReference>
<feature type="region of interest" description="Disordered" evidence="2">
    <location>
        <begin position="872"/>
        <end position="922"/>
    </location>
</feature>
<keyword evidence="1" id="KW-0863">Zinc-finger</keyword>
<evidence type="ECO:0000259" key="3">
    <source>
        <dbReference type="PROSITE" id="PS50157"/>
    </source>
</evidence>
<keyword evidence="4" id="KW-1185">Reference proteome</keyword>
<gene>
    <name evidence="5" type="primary">LOC106807598</name>
</gene>
<feature type="domain" description="C2H2-type" evidence="3">
    <location>
        <begin position="172"/>
        <end position="201"/>
    </location>
</feature>
<feature type="domain" description="C2H2-type" evidence="3">
    <location>
        <begin position="663"/>
        <end position="692"/>
    </location>
</feature>
<dbReference type="PANTHER" id="PTHR12451:SF0">
    <property type="entry name" value="ZINC FINGER PROTEIN CASTOR HOMOLOG 1"/>
    <property type="match status" value="1"/>
</dbReference>
<feature type="region of interest" description="Disordered" evidence="2">
    <location>
        <begin position="991"/>
        <end position="1010"/>
    </location>
</feature>
<feature type="region of interest" description="Disordered" evidence="2">
    <location>
        <begin position="800"/>
        <end position="858"/>
    </location>
</feature>
<feature type="domain" description="C2H2-type" evidence="3">
    <location>
        <begin position="1081"/>
        <end position="1110"/>
    </location>
</feature>
<dbReference type="PROSITE" id="PS50157">
    <property type="entry name" value="ZINC_FINGER_C2H2_2"/>
    <property type="match status" value="5"/>
</dbReference>
<proteinExistence type="predicted"/>
<name>A0ABM1DZV8_PRICU</name>
<accession>A0ABM1DZV8</accession>
<evidence type="ECO:0000256" key="2">
    <source>
        <dbReference type="SAM" id="MobiDB-lite"/>
    </source>
</evidence>
<evidence type="ECO:0000313" key="4">
    <source>
        <dbReference type="Proteomes" id="UP000695022"/>
    </source>
</evidence>
<reference evidence="5" key="1">
    <citation type="submission" date="2025-08" db="UniProtKB">
        <authorList>
            <consortium name="RefSeq"/>
        </authorList>
    </citation>
    <scope>IDENTIFICATION</scope>
</reference>
<dbReference type="PANTHER" id="PTHR12451">
    <property type="entry name" value="TRANSCRIPTION FACTOR CASTOR PROTEIN MING -RELATED"/>
    <property type="match status" value="1"/>
</dbReference>
<feature type="domain" description="C2H2-type" evidence="3">
    <location>
        <begin position="766"/>
        <end position="788"/>
    </location>
</feature>
<feature type="domain" description="C2H2-type" evidence="3">
    <location>
        <begin position="393"/>
        <end position="422"/>
    </location>
</feature>
<dbReference type="InterPro" id="IPR040373">
    <property type="entry name" value="CASZ1"/>
</dbReference>
<evidence type="ECO:0000313" key="5">
    <source>
        <dbReference type="RefSeq" id="XP_014665479.1"/>
    </source>
</evidence>
<feature type="non-terminal residue" evidence="5">
    <location>
        <position position="1"/>
    </location>
</feature>
<organism evidence="4 5">
    <name type="scientific">Priapulus caudatus</name>
    <name type="common">Priapulid worm</name>
    <dbReference type="NCBI Taxonomy" id="37621"/>
    <lineage>
        <taxon>Eukaryota</taxon>
        <taxon>Metazoa</taxon>
        <taxon>Ecdysozoa</taxon>
        <taxon>Scalidophora</taxon>
        <taxon>Priapulida</taxon>
        <taxon>Priapulimorpha</taxon>
        <taxon>Priapulimorphida</taxon>
        <taxon>Priapulidae</taxon>
        <taxon>Priapulus</taxon>
    </lineage>
</organism>
<dbReference type="GeneID" id="106807598"/>
<keyword evidence="1" id="KW-0862">Zinc</keyword>